<evidence type="ECO:0000259" key="5">
    <source>
        <dbReference type="PROSITE" id="PS51118"/>
    </source>
</evidence>
<sequence length="179" mass="19531">MHRTPLNEVPCPMARGVERVGDSWTVLIMREAFYGVTRFDEFQKRLGIAPNILTRRLNALVQDGLLARRPYSEHPPRSEYVLTEAGREFRPVLLALMAWGNRHLASEGAAVQLVDRKSGRVVQPILVDAATGDPITIEDHYIAPGPAASDGLRARLGNTAGAPTEFPQSEPAPSVAGTL</sequence>
<dbReference type="Proteomes" id="UP000672934">
    <property type="component" value="Unassembled WGS sequence"/>
</dbReference>
<keyword evidence="3" id="KW-0804">Transcription</keyword>
<dbReference type="InterPro" id="IPR036390">
    <property type="entry name" value="WH_DNA-bd_sf"/>
</dbReference>
<feature type="region of interest" description="Disordered" evidence="4">
    <location>
        <begin position="153"/>
        <end position="179"/>
    </location>
</feature>
<dbReference type="PANTHER" id="PTHR33204">
    <property type="entry name" value="TRANSCRIPTIONAL REGULATOR, MARR FAMILY"/>
    <property type="match status" value="1"/>
</dbReference>
<dbReference type="AlphaFoldDB" id="A0A916IX61"/>
<proteinExistence type="predicted"/>
<gene>
    <name evidence="6" type="ORF">LMG31506_04314</name>
</gene>
<organism evidence="6 7">
    <name type="scientific">Cupriavidus yeoncheonensis</name>
    <dbReference type="NCBI Taxonomy" id="1462994"/>
    <lineage>
        <taxon>Bacteria</taxon>
        <taxon>Pseudomonadati</taxon>
        <taxon>Pseudomonadota</taxon>
        <taxon>Betaproteobacteria</taxon>
        <taxon>Burkholderiales</taxon>
        <taxon>Burkholderiaceae</taxon>
        <taxon>Cupriavidus</taxon>
    </lineage>
</organism>
<dbReference type="Gene3D" id="1.10.10.10">
    <property type="entry name" value="Winged helix-like DNA-binding domain superfamily/Winged helix DNA-binding domain"/>
    <property type="match status" value="1"/>
</dbReference>
<keyword evidence="1" id="KW-0805">Transcription regulation</keyword>
<dbReference type="PROSITE" id="PS51118">
    <property type="entry name" value="HTH_HXLR"/>
    <property type="match status" value="1"/>
</dbReference>
<dbReference type="Pfam" id="PF01638">
    <property type="entry name" value="HxlR"/>
    <property type="match status" value="1"/>
</dbReference>
<dbReference type="RefSeq" id="WP_211949213.1">
    <property type="nucleotide sequence ID" value="NZ_CAJPUY010000016.1"/>
</dbReference>
<protein>
    <submittedName>
        <fullName evidence="6">HTH-type transcriptional regulator</fullName>
    </submittedName>
</protein>
<evidence type="ECO:0000313" key="7">
    <source>
        <dbReference type="Proteomes" id="UP000672934"/>
    </source>
</evidence>
<keyword evidence="7" id="KW-1185">Reference proteome</keyword>
<accession>A0A916IX61</accession>
<feature type="domain" description="HTH hxlR-type" evidence="5">
    <location>
        <begin position="11"/>
        <end position="108"/>
    </location>
</feature>
<dbReference type="GO" id="GO:0003677">
    <property type="term" value="F:DNA binding"/>
    <property type="evidence" value="ECO:0007669"/>
    <property type="project" value="UniProtKB-KW"/>
</dbReference>
<evidence type="ECO:0000256" key="1">
    <source>
        <dbReference type="ARBA" id="ARBA00023015"/>
    </source>
</evidence>
<evidence type="ECO:0000313" key="6">
    <source>
        <dbReference type="EMBL" id="CAG2150877.1"/>
    </source>
</evidence>
<dbReference type="InterPro" id="IPR036388">
    <property type="entry name" value="WH-like_DNA-bd_sf"/>
</dbReference>
<dbReference type="SUPFAM" id="SSF46785">
    <property type="entry name" value="Winged helix' DNA-binding domain"/>
    <property type="match status" value="1"/>
</dbReference>
<dbReference type="InterPro" id="IPR002577">
    <property type="entry name" value="HTH_HxlR"/>
</dbReference>
<evidence type="ECO:0000256" key="2">
    <source>
        <dbReference type="ARBA" id="ARBA00023125"/>
    </source>
</evidence>
<comment type="caution">
    <text evidence="6">The sequence shown here is derived from an EMBL/GenBank/DDBJ whole genome shotgun (WGS) entry which is preliminary data.</text>
</comment>
<evidence type="ECO:0000256" key="4">
    <source>
        <dbReference type="SAM" id="MobiDB-lite"/>
    </source>
</evidence>
<evidence type="ECO:0000256" key="3">
    <source>
        <dbReference type="ARBA" id="ARBA00023163"/>
    </source>
</evidence>
<dbReference type="EMBL" id="CAJPUY010000016">
    <property type="protein sequence ID" value="CAG2150877.1"/>
    <property type="molecule type" value="Genomic_DNA"/>
</dbReference>
<reference evidence="6" key="1">
    <citation type="submission" date="2021-03" db="EMBL/GenBank/DDBJ databases">
        <authorList>
            <person name="Peeters C."/>
        </authorList>
    </citation>
    <scope>NUCLEOTIDE SEQUENCE</scope>
    <source>
        <strain evidence="6">LMG 31506</strain>
    </source>
</reference>
<keyword evidence="2" id="KW-0238">DNA-binding</keyword>
<name>A0A916IX61_9BURK</name>
<dbReference type="PANTHER" id="PTHR33204:SF17">
    <property type="entry name" value="TRANSCRIPTIONAL REGULATORY PROTEIN"/>
    <property type="match status" value="1"/>
</dbReference>